<dbReference type="RefSeq" id="WP_134113801.1">
    <property type="nucleotide sequence ID" value="NZ_SOBG01000009.1"/>
</dbReference>
<dbReference type="InterPro" id="IPR043129">
    <property type="entry name" value="ATPase_NBD"/>
</dbReference>
<evidence type="ECO:0000313" key="1">
    <source>
        <dbReference type="EMBL" id="TDT67937.1"/>
    </source>
</evidence>
<dbReference type="PANTHER" id="PTHR18964:SF165">
    <property type="entry name" value="BETA-GLUCOSIDE KINASE"/>
    <property type="match status" value="1"/>
</dbReference>
<dbReference type="PANTHER" id="PTHR18964">
    <property type="entry name" value="ROK (REPRESSOR, ORF, KINASE) FAMILY"/>
    <property type="match status" value="1"/>
</dbReference>
<reference evidence="1 2" key="1">
    <citation type="submission" date="2019-03" db="EMBL/GenBank/DDBJ databases">
        <title>Genomic Encyclopedia of Type Strains, Phase IV (KMG-IV): sequencing the most valuable type-strain genomes for metagenomic binning, comparative biology and taxonomic classification.</title>
        <authorList>
            <person name="Goeker M."/>
        </authorList>
    </citation>
    <scope>NUCLEOTIDE SEQUENCE [LARGE SCALE GENOMIC DNA]</scope>
    <source>
        <strain evidence="1 2">DSM 100055</strain>
    </source>
</reference>
<accession>A0AA46I4Y6</accession>
<keyword evidence="2" id="KW-1185">Reference proteome</keyword>
<name>A0AA46I4Y6_9FUSO</name>
<keyword evidence="1" id="KW-0808">Transferase</keyword>
<dbReference type="SUPFAM" id="SSF53067">
    <property type="entry name" value="Actin-like ATPase domain"/>
    <property type="match status" value="1"/>
</dbReference>
<dbReference type="AlphaFoldDB" id="A0AA46I4Y6"/>
<comment type="caution">
    <text evidence="1">The sequence shown here is derived from an EMBL/GenBank/DDBJ whole genome shotgun (WGS) entry which is preliminary data.</text>
</comment>
<gene>
    <name evidence="1" type="ORF">EV215_1944</name>
</gene>
<protein>
    <submittedName>
        <fullName evidence="1">NBD/HSP70 family sugar kinase</fullName>
    </submittedName>
</protein>
<dbReference type="Proteomes" id="UP000294678">
    <property type="component" value="Unassembled WGS sequence"/>
</dbReference>
<sequence length="302" mass="34074">MRYFLTFDVGGTFIKYSLSDENANFLETSKIPTNRDGDKILTDLIKIINKYKKEYTISGLAFSLPGFIDVDKGYSITGGIIKEFYGFEFKKILEEKTGIPVEVENDANCVALAEKWRGHATNSNNFISFTIGTGIGGGIFCNGSLIRGYGFGAGEFGMQINQRKNILYNMTSSTRGGLILEYAERKGLKEEDVSGKLVYELAEKGDKDALEIIEQFYEDITIMIFNLSVVLNPEIIIISGAISAREELFKEINKRLNYITSQNFFLQKIKLPKIIRSKFINDAGKVGALYHFLEMEKNRKKN</sequence>
<evidence type="ECO:0000313" key="2">
    <source>
        <dbReference type="Proteomes" id="UP000294678"/>
    </source>
</evidence>
<dbReference type="Gene3D" id="3.30.420.40">
    <property type="match status" value="2"/>
</dbReference>
<dbReference type="EMBL" id="SOBG01000009">
    <property type="protein sequence ID" value="TDT67937.1"/>
    <property type="molecule type" value="Genomic_DNA"/>
</dbReference>
<keyword evidence="1" id="KW-0418">Kinase</keyword>
<dbReference type="Pfam" id="PF00480">
    <property type="entry name" value="ROK"/>
    <property type="match status" value="1"/>
</dbReference>
<proteinExistence type="predicted"/>
<dbReference type="GO" id="GO:0016301">
    <property type="term" value="F:kinase activity"/>
    <property type="evidence" value="ECO:0007669"/>
    <property type="project" value="UniProtKB-KW"/>
</dbReference>
<dbReference type="InterPro" id="IPR000600">
    <property type="entry name" value="ROK"/>
</dbReference>
<organism evidence="1 2">
    <name type="scientific">Hypnocyclicus thermotrophus</name>
    <dbReference type="NCBI Taxonomy" id="1627895"/>
    <lineage>
        <taxon>Bacteria</taxon>
        <taxon>Fusobacteriati</taxon>
        <taxon>Fusobacteriota</taxon>
        <taxon>Fusobacteriia</taxon>
        <taxon>Fusobacteriales</taxon>
        <taxon>Fusobacteriaceae</taxon>
        <taxon>Hypnocyclicus</taxon>
    </lineage>
</organism>